<accession>A0A4V3HEH2</accession>
<feature type="transmembrane region" description="Helical" evidence="1">
    <location>
        <begin position="226"/>
        <end position="245"/>
    </location>
</feature>
<reference evidence="2 3" key="1">
    <citation type="submission" date="2019-03" db="EMBL/GenBank/DDBJ databases">
        <title>Genomic Encyclopedia of Type Strains, Phase III (KMG-III): the genomes of soil and plant-associated and newly described type strains.</title>
        <authorList>
            <person name="Whitman W."/>
        </authorList>
    </citation>
    <scope>NUCLEOTIDE SEQUENCE [LARGE SCALE GENOMIC DNA]</scope>
    <source>
        <strain evidence="2 3">LMG 29544</strain>
    </source>
</reference>
<organism evidence="2 3">
    <name type="scientific">Paraburkholderia rhizosphaerae</name>
    <dbReference type="NCBI Taxonomy" id="480658"/>
    <lineage>
        <taxon>Bacteria</taxon>
        <taxon>Pseudomonadati</taxon>
        <taxon>Pseudomonadota</taxon>
        <taxon>Betaproteobacteria</taxon>
        <taxon>Burkholderiales</taxon>
        <taxon>Burkholderiaceae</taxon>
        <taxon>Paraburkholderia</taxon>
    </lineage>
</organism>
<gene>
    <name evidence="2" type="ORF">BX592_112170</name>
</gene>
<feature type="transmembrane region" description="Helical" evidence="1">
    <location>
        <begin position="132"/>
        <end position="154"/>
    </location>
</feature>
<dbReference type="Pfam" id="PF16980">
    <property type="entry name" value="CitMHS_2"/>
    <property type="match status" value="1"/>
</dbReference>
<name>A0A4V3HEH2_9BURK</name>
<feature type="transmembrane region" description="Helical" evidence="1">
    <location>
        <begin position="95"/>
        <end position="120"/>
    </location>
</feature>
<feature type="transmembrane region" description="Helical" evidence="1">
    <location>
        <begin position="313"/>
        <end position="335"/>
    </location>
</feature>
<evidence type="ECO:0000313" key="3">
    <source>
        <dbReference type="Proteomes" id="UP000295509"/>
    </source>
</evidence>
<sequence length="535" mass="57581">MGRIACTRLSCVARKHPFTTRVAVAYPFVRLFIHPAHLTNPALPAALPVLLVQLIASLRAVRAAAPVLRGIVGAAALVLWPQLACAASVDGAALSAWWGVPFACMLLSIAVFPLITPALWHHHQGKISAGWALALLVPFAFAFGATTAFGTLMHALFEEYLPFIVLLTTLYIVAGGVSINGNLHGSAALNTGLLALGTLLASIMGTTGAAMLLIRPLLRANDNRKHAAHVVVFFIFLVANVGGALSPLGDPPLFLGFLNGVSFFWTTVHLARPMLFNCVVLLAVFYVLDAYYFRRSREVRAPFLDPTPDSRLFFIDGKINFVLLAAVVALVLMSGLWRPGIEWHLFGARVELQNAVRDAALVVIALASLALTPRSARKANAFNWAPIVEVAKLFAGIFVTIAPVIMMLRAGETGAFARLVHLIHDESGQPRDAMYFWATGLLSSFLDNAPTYLVFFNLAGGDAQHLMTTGASTLTAISAGSVFMGANSYIGNAPNFMVRAIAESRGVRMPSFFAYLAWSGIVLIPLFIATTWLFF</sequence>
<dbReference type="Proteomes" id="UP000295509">
    <property type="component" value="Unassembled WGS sequence"/>
</dbReference>
<feature type="transmembrane region" description="Helical" evidence="1">
    <location>
        <begin position="160"/>
        <end position="181"/>
    </location>
</feature>
<evidence type="ECO:0000313" key="2">
    <source>
        <dbReference type="EMBL" id="TDY47779.1"/>
    </source>
</evidence>
<dbReference type="InterPro" id="IPR031566">
    <property type="entry name" value="CitMHS_2"/>
</dbReference>
<protein>
    <submittedName>
        <fullName evidence="2">UIT6 family transporter</fullName>
    </submittedName>
</protein>
<feature type="transmembrane region" description="Helical" evidence="1">
    <location>
        <begin position="512"/>
        <end position="534"/>
    </location>
</feature>
<keyword evidence="1" id="KW-0472">Membrane</keyword>
<proteinExistence type="predicted"/>
<feature type="transmembrane region" description="Helical" evidence="1">
    <location>
        <begin position="471"/>
        <end position="492"/>
    </location>
</feature>
<keyword evidence="1" id="KW-1133">Transmembrane helix</keyword>
<feature type="transmembrane region" description="Helical" evidence="1">
    <location>
        <begin position="193"/>
        <end position="214"/>
    </location>
</feature>
<keyword evidence="1" id="KW-0812">Transmembrane</keyword>
<feature type="transmembrane region" description="Helical" evidence="1">
    <location>
        <begin position="355"/>
        <end position="372"/>
    </location>
</feature>
<evidence type="ECO:0000256" key="1">
    <source>
        <dbReference type="SAM" id="Phobius"/>
    </source>
</evidence>
<dbReference type="OrthoDB" id="9765532at2"/>
<dbReference type="AlphaFoldDB" id="A0A4V3HEH2"/>
<feature type="transmembrane region" description="Helical" evidence="1">
    <location>
        <begin position="393"/>
        <end position="411"/>
    </location>
</feature>
<comment type="caution">
    <text evidence="2">The sequence shown here is derived from an EMBL/GenBank/DDBJ whole genome shotgun (WGS) entry which is preliminary data.</text>
</comment>
<feature type="transmembrane region" description="Helical" evidence="1">
    <location>
        <begin position="274"/>
        <end position="293"/>
    </location>
</feature>
<dbReference type="EMBL" id="SORE01000012">
    <property type="protein sequence ID" value="TDY47779.1"/>
    <property type="molecule type" value="Genomic_DNA"/>
</dbReference>
<keyword evidence="3" id="KW-1185">Reference proteome</keyword>